<dbReference type="InterPro" id="IPR000719">
    <property type="entry name" value="Prot_kinase_dom"/>
</dbReference>
<evidence type="ECO:0000256" key="10">
    <source>
        <dbReference type="ARBA" id="ARBA00048312"/>
    </source>
</evidence>
<feature type="compositionally biased region" description="Polar residues" evidence="13">
    <location>
        <begin position="584"/>
        <end position="596"/>
    </location>
</feature>
<dbReference type="PROSITE" id="PS50011">
    <property type="entry name" value="PROTEIN_KINASE_DOM"/>
    <property type="match status" value="1"/>
</dbReference>
<feature type="compositionally biased region" description="Low complexity" evidence="13">
    <location>
        <begin position="1230"/>
        <end position="1242"/>
    </location>
</feature>
<feature type="compositionally biased region" description="Polar residues" evidence="13">
    <location>
        <begin position="754"/>
        <end position="780"/>
    </location>
</feature>
<dbReference type="SMART" id="SM00220">
    <property type="entry name" value="S_TKc"/>
    <property type="match status" value="1"/>
</dbReference>
<keyword evidence="5 12" id="KW-0808">Transferase</keyword>
<feature type="region of interest" description="Disordered" evidence="13">
    <location>
        <begin position="1183"/>
        <end position="1247"/>
    </location>
</feature>
<feature type="compositionally biased region" description="Low complexity" evidence="13">
    <location>
        <begin position="739"/>
        <end position="748"/>
    </location>
</feature>
<proteinExistence type="inferred from homology"/>
<evidence type="ECO:0000256" key="1">
    <source>
        <dbReference type="ARBA" id="ARBA00001946"/>
    </source>
</evidence>
<comment type="caution">
    <text evidence="15">The sequence shown here is derived from an EMBL/GenBank/DDBJ whole genome shotgun (WGS) entry which is preliminary data.</text>
</comment>
<accession>A0AAV4DAF1</accession>
<dbReference type="FunFam" id="1.10.510.10:FF:000013">
    <property type="entry name" value="Mitogen-activated protein kinase"/>
    <property type="match status" value="1"/>
</dbReference>
<dbReference type="GO" id="GO:0004707">
    <property type="term" value="F:MAP kinase activity"/>
    <property type="evidence" value="ECO:0007669"/>
    <property type="project" value="UniProtKB-EC"/>
</dbReference>
<keyword evidence="12" id="KW-0460">Magnesium</keyword>
<dbReference type="SUPFAM" id="SSF56112">
    <property type="entry name" value="Protein kinase-like (PK-like)"/>
    <property type="match status" value="1"/>
</dbReference>
<feature type="compositionally biased region" description="Low complexity" evidence="13">
    <location>
        <begin position="614"/>
        <end position="627"/>
    </location>
</feature>
<dbReference type="Pfam" id="PF00069">
    <property type="entry name" value="Pkinase"/>
    <property type="match status" value="1"/>
</dbReference>
<dbReference type="Gene3D" id="1.10.510.10">
    <property type="entry name" value="Transferase(Phosphotransferase) domain 1"/>
    <property type="match status" value="1"/>
</dbReference>
<evidence type="ECO:0000313" key="15">
    <source>
        <dbReference type="EMBL" id="GFO41214.1"/>
    </source>
</evidence>
<dbReference type="InterPro" id="IPR050117">
    <property type="entry name" value="MAPK"/>
</dbReference>
<evidence type="ECO:0000256" key="13">
    <source>
        <dbReference type="SAM" id="MobiDB-lite"/>
    </source>
</evidence>
<evidence type="ECO:0000256" key="12">
    <source>
        <dbReference type="RuleBase" id="RU361165"/>
    </source>
</evidence>
<evidence type="ECO:0000256" key="6">
    <source>
        <dbReference type="ARBA" id="ARBA00022741"/>
    </source>
</evidence>
<dbReference type="PROSITE" id="PS00108">
    <property type="entry name" value="PROTEIN_KINASE_ST"/>
    <property type="match status" value="1"/>
</dbReference>
<feature type="region of interest" description="Disordered" evidence="13">
    <location>
        <begin position="793"/>
        <end position="823"/>
    </location>
</feature>
<keyword evidence="8 11" id="KW-0067">ATP-binding</keyword>
<gene>
    <name evidence="15" type="ORF">PoB_006771900</name>
</gene>
<feature type="region of interest" description="Disordered" evidence="13">
    <location>
        <begin position="532"/>
        <end position="596"/>
    </location>
</feature>
<reference evidence="15 16" key="1">
    <citation type="journal article" date="2021" name="Elife">
        <title>Chloroplast acquisition without the gene transfer in kleptoplastic sea slugs, Plakobranchus ocellatus.</title>
        <authorList>
            <person name="Maeda T."/>
            <person name="Takahashi S."/>
            <person name="Yoshida T."/>
            <person name="Shimamura S."/>
            <person name="Takaki Y."/>
            <person name="Nagai Y."/>
            <person name="Toyoda A."/>
            <person name="Suzuki Y."/>
            <person name="Arimoto A."/>
            <person name="Ishii H."/>
            <person name="Satoh N."/>
            <person name="Nishiyama T."/>
            <person name="Hasebe M."/>
            <person name="Maruyama T."/>
            <person name="Minagawa J."/>
            <person name="Obokata J."/>
            <person name="Shigenobu S."/>
        </authorList>
    </citation>
    <scope>NUCLEOTIDE SEQUENCE [LARGE SCALE GENOMIC DNA]</scope>
</reference>
<feature type="compositionally biased region" description="Polar residues" evidence="13">
    <location>
        <begin position="1183"/>
        <end position="1229"/>
    </location>
</feature>
<dbReference type="CDD" id="cd07855">
    <property type="entry name" value="STKc_ERK5"/>
    <property type="match status" value="1"/>
</dbReference>
<dbReference type="Proteomes" id="UP000735302">
    <property type="component" value="Unassembled WGS sequence"/>
</dbReference>
<dbReference type="PROSITE" id="PS01351">
    <property type="entry name" value="MAPK"/>
    <property type="match status" value="1"/>
</dbReference>
<keyword evidence="6 11" id="KW-0547">Nucleotide-binding</keyword>
<evidence type="ECO:0000256" key="11">
    <source>
        <dbReference type="PROSITE-ProRule" id="PRU10141"/>
    </source>
</evidence>
<feature type="region of interest" description="Disordered" evidence="13">
    <location>
        <begin position="739"/>
        <end position="780"/>
    </location>
</feature>
<evidence type="ECO:0000256" key="4">
    <source>
        <dbReference type="ARBA" id="ARBA00022553"/>
    </source>
</evidence>
<evidence type="ECO:0000256" key="3">
    <source>
        <dbReference type="ARBA" id="ARBA00022527"/>
    </source>
</evidence>
<evidence type="ECO:0000256" key="9">
    <source>
        <dbReference type="ARBA" id="ARBA00047592"/>
    </source>
</evidence>
<evidence type="ECO:0000313" key="16">
    <source>
        <dbReference type="Proteomes" id="UP000735302"/>
    </source>
</evidence>
<feature type="domain" description="Protein kinase" evidence="14">
    <location>
        <begin position="48"/>
        <end position="340"/>
    </location>
</feature>
<protein>
    <recommendedName>
        <fullName evidence="2 12">Mitogen-activated protein kinase</fullName>
        <ecNumber evidence="2 12">2.7.11.24</ecNumber>
    </recommendedName>
</protein>
<feature type="compositionally biased region" description="Polar residues" evidence="13">
    <location>
        <begin position="811"/>
        <end position="823"/>
    </location>
</feature>
<feature type="compositionally biased region" description="Low complexity" evidence="13">
    <location>
        <begin position="979"/>
        <end position="990"/>
    </location>
</feature>
<dbReference type="PANTHER" id="PTHR24055">
    <property type="entry name" value="MITOGEN-ACTIVATED PROTEIN KINASE"/>
    <property type="match status" value="1"/>
</dbReference>
<dbReference type="InterPro" id="IPR008271">
    <property type="entry name" value="Ser/Thr_kinase_AS"/>
</dbReference>
<dbReference type="EC" id="2.7.11.24" evidence="2 12"/>
<evidence type="ECO:0000256" key="5">
    <source>
        <dbReference type="ARBA" id="ARBA00022679"/>
    </source>
</evidence>
<dbReference type="InterPro" id="IPR011009">
    <property type="entry name" value="Kinase-like_dom_sf"/>
</dbReference>
<dbReference type="InterPro" id="IPR017441">
    <property type="entry name" value="Protein_kinase_ATP_BS"/>
</dbReference>
<dbReference type="FunFam" id="3.30.200.20:FF:000028">
    <property type="entry name" value="Mitogen-activated protein kinase"/>
    <property type="match status" value="1"/>
</dbReference>
<feature type="region of interest" description="Disordered" evidence="13">
    <location>
        <begin position="969"/>
        <end position="1014"/>
    </location>
</feature>
<comment type="catalytic activity">
    <reaction evidence="10">
        <text>L-seryl-[protein] + ATP = O-phospho-L-seryl-[protein] + ADP + H(+)</text>
        <dbReference type="Rhea" id="RHEA:17989"/>
        <dbReference type="Rhea" id="RHEA-COMP:9863"/>
        <dbReference type="Rhea" id="RHEA-COMP:11604"/>
        <dbReference type="ChEBI" id="CHEBI:15378"/>
        <dbReference type="ChEBI" id="CHEBI:29999"/>
        <dbReference type="ChEBI" id="CHEBI:30616"/>
        <dbReference type="ChEBI" id="CHEBI:83421"/>
        <dbReference type="ChEBI" id="CHEBI:456216"/>
        <dbReference type="EC" id="2.7.11.24"/>
    </reaction>
</comment>
<keyword evidence="4" id="KW-0597">Phosphoprotein</keyword>
<evidence type="ECO:0000256" key="8">
    <source>
        <dbReference type="ARBA" id="ARBA00022840"/>
    </source>
</evidence>
<feature type="compositionally biased region" description="Basic and acidic residues" evidence="13">
    <location>
        <begin position="538"/>
        <end position="550"/>
    </location>
</feature>
<dbReference type="InterPro" id="IPR003527">
    <property type="entry name" value="MAP_kinase_CS"/>
</dbReference>
<dbReference type="Gene3D" id="3.30.200.20">
    <property type="entry name" value="Phosphorylase Kinase, domain 1"/>
    <property type="match status" value="1"/>
</dbReference>
<keyword evidence="7 12" id="KW-0418">Kinase</keyword>
<feature type="compositionally biased region" description="Low complexity" evidence="13">
    <location>
        <begin position="1003"/>
        <end position="1014"/>
    </location>
</feature>
<feature type="region of interest" description="Disordered" evidence="13">
    <location>
        <begin position="609"/>
        <end position="670"/>
    </location>
</feature>
<dbReference type="PROSITE" id="PS00107">
    <property type="entry name" value="PROTEIN_KINASE_ATP"/>
    <property type="match status" value="1"/>
</dbReference>
<organism evidence="15 16">
    <name type="scientific">Plakobranchus ocellatus</name>
    <dbReference type="NCBI Taxonomy" id="259542"/>
    <lineage>
        <taxon>Eukaryota</taxon>
        <taxon>Metazoa</taxon>
        <taxon>Spiralia</taxon>
        <taxon>Lophotrochozoa</taxon>
        <taxon>Mollusca</taxon>
        <taxon>Gastropoda</taxon>
        <taxon>Heterobranchia</taxon>
        <taxon>Euthyneura</taxon>
        <taxon>Panpulmonata</taxon>
        <taxon>Sacoglossa</taxon>
        <taxon>Placobranchoidea</taxon>
        <taxon>Plakobranchidae</taxon>
        <taxon>Plakobranchus</taxon>
    </lineage>
</organism>
<comment type="catalytic activity">
    <reaction evidence="9 12">
        <text>L-threonyl-[protein] + ATP = O-phospho-L-threonyl-[protein] + ADP + H(+)</text>
        <dbReference type="Rhea" id="RHEA:46608"/>
        <dbReference type="Rhea" id="RHEA-COMP:11060"/>
        <dbReference type="Rhea" id="RHEA-COMP:11605"/>
        <dbReference type="ChEBI" id="CHEBI:15378"/>
        <dbReference type="ChEBI" id="CHEBI:30013"/>
        <dbReference type="ChEBI" id="CHEBI:30616"/>
        <dbReference type="ChEBI" id="CHEBI:61977"/>
        <dbReference type="ChEBI" id="CHEBI:456216"/>
        <dbReference type="EC" id="2.7.11.24"/>
    </reaction>
</comment>
<comment type="activity regulation">
    <text evidence="12">Activated by threonine and tyrosine phosphorylation.</text>
</comment>
<dbReference type="GO" id="GO:0005524">
    <property type="term" value="F:ATP binding"/>
    <property type="evidence" value="ECO:0007669"/>
    <property type="project" value="UniProtKB-UniRule"/>
</dbReference>
<evidence type="ECO:0000259" key="14">
    <source>
        <dbReference type="PROSITE" id="PS50011"/>
    </source>
</evidence>
<keyword evidence="3 12" id="KW-0723">Serine/threonine-protein kinase</keyword>
<sequence length="1389" mass="152092">MSVNPENKKASDCLSTSKPSKTMDLEQIRQTMAKRSLDVKFDLHDSGYEPVENIGIGAYGVVCSAIHSKSGDRVAIKKIPCVFDALTIAKRTYREIKILKHFKHDNIICIREILKPNESVKDFKDVYVVFDLMESDLHRIIYSKQDLSEEHVRYFLYQILRGLKYIHSANVIHRDLKPSNLLVNEDCHLRIGDFGMARGISYTPHEPSYFMTQYVATRWYRAPEILLSMLEYGTAVDMWSVGCIFAEMLGRKHLFPGKDYLTQVKLILGVLGTPSEKVMSNCQNDILKRIIKSLGKKSAVEWSKLFPKASKKSIDLLSKMLVLDPAERISPERSLSHRLLNNYHDPDDEPVCVPAFNFDFEKQDMDKKHLRSAIMEEVMSFYEPKPAPPTLSFNAFLRPVPKDDLSAASVEVQLSRDVISHHSGTNDDGSATSLSLSKPLPASLNTNILAVAAPADVEMLSAQSTMDMQESLTEIAEESGETIKVIGEDCSQQQGDGKSNVGAKVIDKKMGATGNTISEDTKALVKQALMNANHRRQRAESQGEDNKDSKPVTAMQRQREREEKRRKKKERALEKVKKNKNKKGAQQEQSRLLSTQDMELLRRWTSMQKPGATSISGQESGSNSNSSPPHPGPSKSPMNNLTSTSNDSSGNSQSVDNKGGIIRSSSSSNSRQILAKTASCTALPVTLGNSLRFSTAENSSGATVLISSSQLNTLGQTNFIPVFAIPSATTPGKVEIKRILPQQPQQQKRPIKPSTLSMSNSQDPIIPSTSSNQHASESTRSLLQNVLRERTQGGGQLHNLASGVSTRVIPTENSSKPTDSVMSMPLRNTSEQLKLGQTTNNSANLESQSVPALSSHFPTDGKISSSFQSDQDFNIPMSREEDALSPLGSAGSDLMEFLDQLKDSSTHLKLESAGSGLPLQSPTLPSFDQIPSVLPIHLPGGDHGGLTICGNSEITNNCSFTVLKDCDPNSQETAGPHHQQQQRSRPVRSSLPFPSFTDCNGDSQQQPSLRPSRSSVPVISYLNNHVETSQKQSIDPLLFTNFSDNNVNTSQQVTATSSRSSFPSANYSDNFVLDSNQQKITSACNQEFTAVQKLQQQPMQVNYNRQASDILFPSSSGFSSEPSHLYQQNLKQTPHLHQFSHMHQQKQNENAMVNFFKDPTSYPSFSVESPSTVNKNVILNQNSSSISTPHQQPRFSAASQSFHQPGSVLSQVHPSSYGSPQHQQNSDINSAPSSSVPGSRSPGLTVDCGKSVSNASVNISATTTTTITISNLTSDSSTASQAQQRQSDLIALLSKQLSRAEVADIFPPALALTPRGTGAGYGVGMDLDLLLTDAQDGASLRAESSPLSSSLLADWLDLSSSISQADIEALEREMALQSPMHVSYGDLNM</sequence>
<name>A0AAV4DAF1_9GAST</name>
<evidence type="ECO:0000256" key="2">
    <source>
        <dbReference type="ARBA" id="ARBA00012411"/>
    </source>
</evidence>
<feature type="binding site" evidence="11">
    <location>
        <position position="78"/>
    </location>
    <ligand>
        <name>ATP</name>
        <dbReference type="ChEBI" id="CHEBI:30616"/>
    </ligand>
</feature>
<comment type="cofactor">
    <cofactor evidence="1 12">
        <name>Mg(2+)</name>
        <dbReference type="ChEBI" id="CHEBI:18420"/>
    </cofactor>
</comment>
<feature type="compositionally biased region" description="Low complexity" evidence="13">
    <location>
        <begin position="635"/>
        <end position="657"/>
    </location>
</feature>
<evidence type="ECO:0000256" key="7">
    <source>
        <dbReference type="ARBA" id="ARBA00022777"/>
    </source>
</evidence>
<dbReference type="EMBL" id="BLXT01007673">
    <property type="protein sequence ID" value="GFO41214.1"/>
    <property type="molecule type" value="Genomic_DNA"/>
</dbReference>
<comment type="similarity">
    <text evidence="12">Belongs to the protein kinase superfamily. Ser/Thr protein kinase family. MAP kinase subfamily.</text>
</comment>
<keyword evidence="16" id="KW-1185">Reference proteome</keyword>